<feature type="transmembrane region" description="Helical" evidence="5">
    <location>
        <begin position="299"/>
        <end position="318"/>
    </location>
</feature>
<feature type="transmembrane region" description="Helical" evidence="5">
    <location>
        <begin position="79"/>
        <end position="102"/>
    </location>
</feature>
<feature type="transmembrane region" description="Helical" evidence="5">
    <location>
        <begin position="258"/>
        <end position="279"/>
    </location>
</feature>
<feature type="transmembrane region" description="Helical" evidence="5">
    <location>
        <begin position="226"/>
        <end position="246"/>
    </location>
</feature>
<feature type="transmembrane region" description="Helical" evidence="5">
    <location>
        <begin position="12"/>
        <end position="37"/>
    </location>
</feature>
<feature type="transmembrane region" description="Helical" evidence="5">
    <location>
        <begin position="202"/>
        <end position="220"/>
    </location>
</feature>
<evidence type="ECO:0000259" key="6">
    <source>
        <dbReference type="Pfam" id="PF01699"/>
    </source>
</evidence>
<comment type="caution">
    <text evidence="7">The sequence shown here is derived from an EMBL/GenBank/DDBJ whole genome shotgun (WGS) entry which is preliminary data.</text>
</comment>
<name>A0ABQ4E0J9_9ACTN</name>
<feature type="domain" description="Sodium/calcium exchanger membrane region" evidence="6">
    <location>
        <begin position="199"/>
        <end position="344"/>
    </location>
</feature>
<accession>A0ABQ4E0J9</accession>
<dbReference type="InterPro" id="IPR044880">
    <property type="entry name" value="NCX_ion-bd_dom_sf"/>
</dbReference>
<keyword evidence="8" id="KW-1185">Reference proteome</keyword>
<evidence type="ECO:0000256" key="5">
    <source>
        <dbReference type="SAM" id="Phobius"/>
    </source>
</evidence>
<keyword evidence="3 5" id="KW-1133">Transmembrane helix</keyword>
<dbReference type="Proteomes" id="UP000646749">
    <property type="component" value="Unassembled WGS sequence"/>
</dbReference>
<protein>
    <submittedName>
        <fullName evidence="7">Cation transporter</fullName>
    </submittedName>
</protein>
<dbReference type="RefSeq" id="WP_203866689.1">
    <property type="nucleotide sequence ID" value="NZ_BONW01000013.1"/>
</dbReference>
<dbReference type="EMBL" id="BONW01000013">
    <property type="protein sequence ID" value="GIG88200.1"/>
    <property type="molecule type" value="Genomic_DNA"/>
</dbReference>
<feature type="transmembrane region" description="Helical" evidence="5">
    <location>
        <begin position="49"/>
        <end position="73"/>
    </location>
</feature>
<proteinExistence type="predicted"/>
<evidence type="ECO:0000256" key="4">
    <source>
        <dbReference type="ARBA" id="ARBA00023136"/>
    </source>
</evidence>
<evidence type="ECO:0000256" key="1">
    <source>
        <dbReference type="ARBA" id="ARBA00004141"/>
    </source>
</evidence>
<feature type="transmembrane region" description="Helical" evidence="5">
    <location>
        <begin position="327"/>
        <end position="346"/>
    </location>
</feature>
<comment type="subcellular location">
    <subcellularLocation>
        <location evidence="1">Membrane</location>
        <topology evidence="1">Multi-pass membrane protein</topology>
    </subcellularLocation>
</comment>
<evidence type="ECO:0000313" key="7">
    <source>
        <dbReference type="EMBL" id="GIG88200.1"/>
    </source>
</evidence>
<evidence type="ECO:0000313" key="8">
    <source>
        <dbReference type="Proteomes" id="UP000646749"/>
    </source>
</evidence>
<feature type="transmembrane region" description="Helical" evidence="5">
    <location>
        <begin position="114"/>
        <end position="135"/>
    </location>
</feature>
<evidence type="ECO:0000256" key="3">
    <source>
        <dbReference type="ARBA" id="ARBA00022989"/>
    </source>
</evidence>
<evidence type="ECO:0000256" key="2">
    <source>
        <dbReference type="ARBA" id="ARBA00022692"/>
    </source>
</evidence>
<dbReference type="Gene3D" id="1.20.1420.30">
    <property type="entry name" value="NCX, central ion-binding region"/>
    <property type="match status" value="1"/>
</dbReference>
<keyword evidence="4 5" id="KW-0472">Membrane</keyword>
<gene>
    <name evidence="7" type="ORF">Pen02_31360</name>
</gene>
<keyword evidence="2 5" id="KW-0812">Transmembrane</keyword>
<sequence length="347" mass="35416">MLGFLPATPWPIAVSIGVFAVAGLITILGSIRLVALGDALADRTGWGEAVFGVVFFGVATGLSGIVMTAVTAAGGHPQLGYSNAVGGIAAQTTAVAVADAFYRRVNLEHAAASPSNLLFGCLLITLLALALLGSYSPNVTVLGIHPVSVAIVALYLGGLRLIRTAGTRPMWQAVGTTETRPDVPQDHGALENHSLRTLWGRFVLVGAFVAASGWAVSLAAESVVETTGLTAGFTGGVLLGIVNGLPETVTAIAAVRRGAVTLAVAAVLGGNILDVITLVVGDIAYRQGSIYHAAGSEDLFITTSGLFMTAILLGGLLVRQTCGWGRLGFEGILLLATYLGMTIVLAT</sequence>
<feature type="domain" description="Sodium/calcium exchanger membrane region" evidence="6">
    <location>
        <begin position="15"/>
        <end position="156"/>
    </location>
</feature>
<reference evidence="7 8" key="1">
    <citation type="submission" date="2021-01" db="EMBL/GenBank/DDBJ databases">
        <title>Whole genome shotgun sequence of Plantactinospora endophytica NBRC 110450.</title>
        <authorList>
            <person name="Komaki H."/>
            <person name="Tamura T."/>
        </authorList>
    </citation>
    <scope>NUCLEOTIDE SEQUENCE [LARGE SCALE GENOMIC DNA]</scope>
    <source>
        <strain evidence="7 8">NBRC 110450</strain>
    </source>
</reference>
<feature type="transmembrane region" description="Helical" evidence="5">
    <location>
        <begin position="141"/>
        <end position="162"/>
    </location>
</feature>
<dbReference type="Pfam" id="PF01699">
    <property type="entry name" value="Na_Ca_ex"/>
    <property type="match status" value="2"/>
</dbReference>
<organism evidence="7 8">
    <name type="scientific">Plantactinospora endophytica</name>
    <dbReference type="NCBI Taxonomy" id="673535"/>
    <lineage>
        <taxon>Bacteria</taxon>
        <taxon>Bacillati</taxon>
        <taxon>Actinomycetota</taxon>
        <taxon>Actinomycetes</taxon>
        <taxon>Micromonosporales</taxon>
        <taxon>Micromonosporaceae</taxon>
        <taxon>Plantactinospora</taxon>
    </lineage>
</organism>
<dbReference type="InterPro" id="IPR004837">
    <property type="entry name" value="NaCa_Exmemb"/>
</dbReference>